<dbReference type="PROSITE" id="PS00092">
    <property type="entry name" value="N6_MTASE"/>
    <property type="match status" value="1"/>
</dbReference>
<dbReference type="InterPro" id="IPR002941">
    <property type="entry name" value="DNA_methylase_N4/N6"/>
</dbReference>
<evidence type="ECO:0000259" key="8">
    <source>
        <dbReference type="Pfam" id="PF01555"/>
    </source>
</evidence>
<dbReference type="EC" id="2.1.1.72" evidence="2"/>
<dbReference type="GO" id="GO:0032259">
    <property type="term" value="P:methylation"/>
    <property type="evidence" value="ECO:0007669"/>
    <property type="project" value="UniProtKB-KW"/>
</dbReference>
<evidence type="ECO:0000256" key="7">
    <source>
        <dbReference type="SAM" id="MobiDB-lite"/>
    </source>
</evidence>
<dbReference type="Pfam" id="PF01555">
    <property type="entry name" value="N6_N4_Mtase"/>
    <property type="match status" value="1"/>
</dbReference>
<feature type="region of interest" description="Disordered" evidence="7">
    <location>
        <begin position="564"/>
        <end position="619"/>
    </location>
</feature>
<comment type="caution">
    <text evidence="9">The sequence shown here is derived from an EMBL/GenBank/DDBJ whole genome shotgun (WGS) entry which is preliminary data.</text>
</comment>
<dbReference type="AlphaFoldDB" id="A0A177M8G3"/>
<protein>
    <recommendedName>
        <fullName evidence="2">site-specific DNA-methyltransferase (adenine-specific)</fullName>
        <ecNumber evidence="2">2.1.1.72</ecNumber>
    </recommendedName>
</protein>
<feature type="compositionally biased region" description="Basic and acidic residues" evidence="7">
    <location>
        <begin position="578"/>
        <end position="588"/>
    </location>
</feature>
<reference evidence="9 10" key="1">
    <citation type="submission" date="2016-03" db="EMBL/GenBank/DDBJ databases">
        <authorList>
            <person name="Ploux O."/>
        </authorList>
    </citation>
    <scope>NUCLEOTIDE SEQUENCE [LARGE SCALE GENOMIC DNA]</scope>
    <source>
        <strain evidence="9 10">R-45363</strain>
    </source>
</reference>
<organism evidence="9 10">
    <name type="scientific">Methylomonas methanica</name>
    <dbReference type="NCBI Taxonomy" id="421"/>
    <lineage>
        <taxon>Bacteria</taxon>
        <taxon>Pseudomonadati</taxon>
        <taxon>Pseudomonadota</taxon>
        <taxon>Gammaproteobacteria</taxon>
        <taxon>Methylococcales</taxon>
        <taxon>Methylococcaceae</taxon>
        <taxon>Methylomonas</taxon>
    </lineage>
</organism>
<evidence type="ECO:0000256" key="6">
    <source>
        <dbReference type="ARBA" id="ARBA00047942"/>
    </source>
</evidence>
<sequence>MTATHHSDLLSQLNGLNEQQLRRLLVEHLTKQKLGLYWEANAIERDAALNANLVLPRLVPAHSLWPENQITCPNLIIEGDNFDALRLLNATHRGKIRVIYIDPPYNTGNKDWVYNDHYVGANDRWRHSQWLEFLYRRLTLARDLLTADGVILVSINDENRARLELLLDEVFPGRRVGSFVWKTRSGSNDQSGHRFSVDHEYVLVYANGNFKFSGEVKDFSQYKNPDGDPRGPWKTGDLSKSHTYLDRPNGYYPIQNPLTGVWYPCNPSRVWAFASENIVDDVEKLQAKTMEQYIREGKVIFPSQENERVEIWETKEALLNAIALSDVPVRPKNKTPLITPELPDIDFWIGKPVGFGRPWFKRHQIDLQSEVRPISSWIRGASEEDSLDEFIVGIVAQRSGTGEHSVNEILGFNAFPFPKPLSLIKGLLRQATQPGDIVLDFFAGSGTTGQAVLELNAEDDGQRRFILCSSSEATHKEPDKNLCRDVCAERIKRVMQGYGDKPGLGGGFAYLQLDLLEAADVGFEATADHAQQLLALREQQATVKPFVSTPLSGQTYAIGTTFPAGKEKPLLPQHSQGHKGEGWDEGIKTSHLLNSPHPHPNPGHPNGHKGEGINPAAPGQIAHEGATVAGAIRWIAGDNQLAVLLCSEVTPDTLAQLAAWPAERLAVYSPRPDSVRDYLLSLGRDINSYSLLDALLRGQTSWQGR</sequence>
<gene>
    <name evidence="9" type="ORF">A1332_03250</name>
</gene>
<comment type="similarity">
    <text evidence="1">Belongs to the N(4)/N(6)-methyltransferase family.</text>
</comment>
<feature type="domain" description="DNA methylase N-4/N-6" evidence="8">
    <location>
        <begin position="96"/>
        <end position="470"/>
    </location>
</feature>
<dbReference type="GO" id="GO:0009007">
    <property type="term" value="F:site-specific DNA-methyltransferase (adenine-specific) activity"/>
    <property type="evidence" value="ECO:0007669"/>
    <property type="project" value="UniProtKB-EC"/>
</dbReference>
<evidence type="ECO:0000256" key="1">
    <source>
        <dbReference type="ARBA" id="ARBA00006594"/>
    </source>
</evidence>
<dbReference type="OrthoDB" id="9816043at2"/>
<dbReference type="GO" id="GO:0008170">
    <property type="term" value="F:N-methyltransferase activity"/>
    <property type="evidence" value="ECO:0007669"/>
    <property type="project" value="InterPro"/>
</dbReference>
<accession>A0A177M8G3</accession>
<comment type="catalytic activity">
    <reaction evidence="6">
        <text>a 2'-deoxyadenosine in DNA + S-adenosyl-L-methionine = an N(6)-methyl-2'-deoxyadenosine in DNA + S-adenosyl-L-homocysteine + H(+)</text>
        <dbReference type="Rhea" id="RHEA:15197"/>
        <dbReference type="Rhea" id="RHEA-COMP:12418"/>
        <dbReference type="Rhea" id="RHEA-COMP:12419"/>
        <dbReference type="ChEBI" id="CHEBI:15378"/>
        <dbReference type="ChEBI" id="CHEBI:57856"/>
        <dbReference type="ChEBI" id="CHEBI:59789"/>
        <dbReference type="ChEBI" id="CHEBI:90615"/>
        <dbReference type="ChEBI" id="CHEBI:90616"/>
        <dbReference type="EC" id="2.1.1.72"/>
    </reaction>
</comment>
<dbReference type="PRINTS" id="PR00506">
    <property type="entry name" value="D21N6MTFRASE"/>
</dbReference>
<dbReference type="Proteomes" id="UP000078090">
    <property type="component" value="Unassembled WGS sequence"/>
</dbReference>
<name>A0A177M8G3_METMH</name>
<dbReference type="InterPro" id="IPR002052">
    <property type="entry name" value="DNA_methylase_N6_adenine_CS"/>
</dbReference>
<keyword evidence="3 9" id="KW-0489">Methyltransferase</keyword>
<dbReference type="RefSeq" id="WP_064009610.1">
    <property type="nucleotide sequence ID" value="NZ_LUUG01000093.1"/>
</dbReference>
<evidence type="ECO:0000313" key="10">
    <source>
        <dbReference type="Proteomes" id="UP000078090"/>
    </source>
</evidence>
<dbReference type="EMBL" id="LUUG01000093">
    <property type="protein sequence ID" value="OAI01069.1"/>
    <property type="molecule type" value="Genomic_DNA"/>
</dbReference>
<keyword evidence="5" id="KW-0949">S-adenosyl-L-methionine</keyword>
<evidence type="ECO:0000313" key="9">
    <source>
        <dbReference type="EMBL" id="OAI01069.1"/>
    </source>
</evidence>
<evidence type="ECO:0000256" key="3">
    <source>
        <dbReference type="ARBA" id="ARBA00022603"/>
    </source>
</evidence>
<evidence type="ECO:0000256" key="2">
    <source>
        <dbReference type="ARBA" id="ARBA00011900"/>
    </source>
</evidence>
<dbReference type="SUPFAM" id="SSF53335">
    <property type="entry name" value="S-adenosyl-L-methionine-dependent methyltransferases"/>
    <property type="match status" value="1"/>
</dbReference>
<evidence type="ECO:0000256" key="5">
    <source>
        <dbReference type="ARBA" id="ARBA00022691"/>
    </source>
</evidence>
<dbReference type="GO" id="GO:0003677">
    <property type="term" value="F:DNA binding"/>
    <property type="evidence" value="ECO:0007669"/>
    <property type="project" value="InterPro"/>
</dbReference>
<dbReference type="Gene3D" id="3.40.50.150">
    <property type="entry name" value="Vaccinia Virus protein VP39"/>
    <property type="match status" value="1"/>
</dbReference>
<dbReference type="REBASE" id="164762">
    <property type="entry name" value="M.Mme26612ORF3250P"/>
</dbReference>
<dbReference type="InterPro" id="IPR002295">
    <property type="entry name" value="N4/N6-MTase_EcoPI_Mod-like"/>
</dbReference>
<keyword evidence="4" id="KW-0808">Transferase</keyword>
<dbReference type="InterPro" id="IPR029063">
    <property type="entry name" value="SAM-dependent_MTases_sf"/>
</dbReference>
<proteinExistence type="inferred from homology"/>
<evidence type="ECO:0000256" key="4">
    <source>
        <dbReference type="ARBA" id="ARBA00022679"/>
    </source>
</evidence>